<evidence type="ECO:0000313" key="3">
    <source>
        <dbReference type="Proteomes" id="UP001066276"/>
    </source>
</evidence>
<organism evidence="2 3">
    <name type="scientific">Pleurodeles waltl</name>
    <name type="common">Iberian ribbed newt</name>
    <dbReference type="NCBI Taxonomy" id="8319"/>
    <lineage>
        <taxon>Eukaryota</taxon>
        <taxon>Metazoa</taxon>
        <taxon>Chordata</taxon>
        <taxon>Craniata</taxon>
        <taxon>Vertebrata</taxon>
        <taxon>Euteleostomi</taxon>
        <taxon>Amphibia</taxon>
        <taxon>Batrachia</taxon>
        <taxon>Caudata</taxon>
        <taxon>Salamandroidea</taxon>
        <taxon>Salamandridae</taxon>
        <taxon>Pleurodelinae</taxon>
        <taxon>Pleurodeles</taxon>
    </lineage>
</organism>
<sequence>MVGAAPGKRLPGLRSRRGAAQSRGIPAAAVLAYEVLVGGACGAVMHTRLDAPTISVVAGTSMLPRPL</sequence>
<dbReference type="EMBL" id="JANPWB010000004">
    <property type="protein sequence ID" value="KAJ1194062.1"/>
    <property type="molecule type" value="Genomic_DNA"/>
</dbReference>
<evidence type="ECO:0000256" key="1">
    <source>
        <dbReference type="SAM" id="MobiDB-lite"/>
    </source>
</evidence>
<name>A0AAV7UY88_PLEWA</name>
<comment type="caution">
    <text evidence="2">The sequence shown here is derived from an EMBL/GenBank/DDBJ whole genome shotgun (WGS) entry which is preliminary data.</text>
</comment>
<dbReference type="Proteomes" id="UP001066276">
    <property type="component" value="Chromosome 2_2"/>
</dbReference>
<gene>
    <name evidence="2" type="ORF">NDU88_003357</name>
</gene>
<feature type="region of interest" description="Disordered" evidence="1">
    <location>
        <begin position="1"/>
        <end position="21"/>
    </location>
</feature>
<accession>A0AAV7UY88</accession>
<protein>
    <submittedName>
        <fullName evidence="2">Uncharacterized protein</fullName>
    </submittedName>
</protein>
<dbReference type="AlphaFoldDB" id="A0AAV7UY88"/>
<evidence type="ECO:0000313" key="2">
    <source>
        <dbReference type="EMBL" id="KAJ1194062.1"/>
    </source>
</evidence>
<proteinExistence type="predicted"/>
<reference evidence="2" key="1">
    <citation type="journal article" date="2022" name="bioRxiv">
        <title>Sequencing and chromosome-scale assembly of the giantPleurodeles waltlgenome.</title>
        <authorList>
            <person name="Brown T."/>
            <person name="Elewa A."/>
            <person name="Iarovenko S."/>
            <person name="Subramanian E."/>
            <person name="Araus A.J."/>
            <person name="Petzold A."/>
            <person name="Susuki M."/>
            <person name="Suzuki K.-i.T."/>
            <person name="Hayashi T."/>
            <person name="Toyoda A."/>
            <person name="Oliveira C."/>
            <person name="Osipova E."/>
            <person name="Leigh N.D."/>
            <person name="Simon A."/>
            <person name="Yun M.H."/>
        </authorList>
    </citation>
    <scope>NUCLEOTIDE SEQUENCE</scope>
    <source>
        <strain evidence="2">20211129_DDA</strain>
        <tissue evidence="2">Liver</tissue>
    </source>
</reference>
<keyword evidence="3" id="KW-1185">Reference proteome</keyword>